<reference evidence="9 10" key="1">
    <citation type="submission" date="2018-12" db="EMBL/GenBank/DDBJ databases">
        <title>Legionella sp,whole genome shotgun sequence.</title>
        <authorList>
            <person name="Wu H."/>
        </authorList>
    </citation>
    <scope>NUCLEOTIDE SEQUENCE [LARGE SCALE GENOMIC DNA]</scope>
    <source>
        <strain evidence="10">km714</strain>
    </source>
</reference>
<protein>
    <recommendedName>
        <fullName evidence="8">Pantothenate synthetase</fullName>
        <shortName evidence="8">PS</shortName>
        <ecNumber evidence="8">6.3.2.1</ecNumber>
    </recommendedName>
    <alternativeName>
        <fullName evidence="8">Pantoate--beta-alanine ligase</fullName>
    </alternativeName>
    <alternativeName>
        <fullName evidence="8">Pantoate-activating enzyme</fullName>
    </alternativeName>
</protein>
<keyword evidence="4 8" id="KW-0566">Pantothenate biosynthesis</keyword>
<dbReference type="UniPathway" id="UPA00028">
    <property type="reaction ID" value="UER00005"/>
</dbReference>
<evidence type="ECO:0000256" key="5">
    <source>
        <dbReference type="ARBA" id="ARBA00022741"/>
    </source>
</evidence>
<gene>
    <name evidence="8 9" type="primary">panC</name>
    <name evidence="9" type="ORF">EKM59_02090</name>
</gene>
<dbReference type="InterPro" id="IPR014729">
    <property type="entry name" value="Rossmann-like_a/b/a_fold"/>
</dbReference>
<dbReference type="PANTHER" id="PTHR21299">
    <property type="entry name" value="CYTIDYLATE KINASE/PANTOATE-BETA-ALANINE LIGASE"/>
    <property type="match status" value="1"/>
</dbReference>
<feature type="binding site" evidence="8">
    <location>
        <begin position="146"/>
        <end position="149"/>
    </location>
    <ligand>
        <name>ATP</name>
        <dbReference type="ChEBI" id="CHEBI:30616"/>
    </ligand>
</feature>
<keyword evidence="8" id="KW-0963">Cytoplasm</keyword>
<keyword evidence="6 8" id="KW-0067">ATP-binding</keyword>
<feature type="binding site" evidence="8">
    <location>
        <begin position="29"/>
        <end position="36"/>
    </location>
    <ligand>
        <name>ATP</name>
        <dbReference type="ChEBI" id="CHEBI:30616"/>
    </ligand>
</feature>
<comment type="caution">
    <text evidence="9">The sequence shown here is derived from an EMBL/GenBank/DDBJ whole genome shotgun (WGS) entry which is preliminary data.</text>
</comment>
<feature type="binding site" evidence="8">
    <location>
        <position position="175"/>
    </location>
    <ligand>
        <name>ATP</name>
        <dbReference type="ChEBI" id="CHEBI:30616"/>
    </ligand>
</feature>
<dbReference type="Proteomes" id="UP000288012">
    <property type="component" value="Unassembled WGS sequence"/>
</dbReference>
<dbReference type="AlphaFoldDB" id="A0A3S0VBP0"/>
<dbReference type="GO" id="GO:0005829">
    <property type="term" value="C:cytosol"/>
    <property type="evidence" value="ECO:0007669"/>
    <property type="project" value="TreeGrafter"/>
</dbReference>
<comment type="similarity">
    <text evidence="2 8">Belongs to the pantothenate synthetase family.</text>
</comment>
<evidence type="ECO:0000313" key="10">
    <source>
        <dbReference type="Proteomes" id="UP000288012"/>
    </source>
</evidence>
<keyword evidence="3 8" id="KW-0436">Ligase</keyword>
<evidence type="ECO:0000256" key="6">
    <source>
        <dbReference type="ARBA" id="ARBA00022840"/>
    </source>
</evidence>
<organism evidence="9 10">
    <name type="scientific">Legionella septentrionalis</name>
    <dbReference type="NCBI Taxonomy" id="2498109"/>
    <lineage>
        <taxon>Bacteria</taxon>
        <taxon>Pseudomonadati</taxon>
        <taxon>Pseudomonadota</taxon>
        <taxon>Gammaproteobacteria</taxon>
        <taxon>Legionellales</taxon>
        <taxon>Legionellaceae</taxon>
        <taxon>Legionella</taxon>
    </lineage>
</organism>
<evidence type="ECO:0000256" key="2">
    <source>
        <dbReference type="ARBA" id="ARBA00009256"/>
    </source>
</evidence>
<evidence type="ECO:0000256" key="8">
    <source>
        <dbReference type="HAMAP-Rule" id="MF_00158"/>
    </source>
</evidence>
<feature type="binding site" evidence="8">
    <location>
        <begin position="183"/>
        <end position="186"/>
    </location>
    <ligand>
        <name>ATP</name>
        <dbReference type="ChEBI" id="CHEBI:30616"/>
    </ligand>
</feature>
<sequence length="256" mass="29274">MHIINDLAEWVRIRATLPHTNTIGFVPTMGNLHAGHASLYDCCRQENDITIASIFVNPTQFNQRGDFIHYPRSLEADLSLLTSLGVDYCLLPDEQTLYADGYRYQIHENELCGLMEGRQRPGHFTGVLTVVMKLFNLVKPSRAYFGEKDFQQLQLIQDMVAAFFMDIEIKACPTIREKSGLAFSSRNNRLNSEQRARAEKFAQIFLHGSSCEAILTKLKENAIQVDYVEEHANRRFAAVKIDEIRLIDNYLITVQT</sequence>
<dbReference type="NCBIfam" id="TIGR00018">
    <property type="entry name" value="panC"/>
    <property type="match status" value="1"/>
</dbReference>
<feature type="active site" description="Proton donor" evidence="8">
    <location>
        <position position="36"/>
    </location>
</feature>
<feature type="binding site" evidence="8">
    <location>
        <position position="152"/>
    </location>
    <ligand>
        <name>(R)-pantoate</name>
        <dbReference type="ChEBI" id="CHEBI:15980"/>
    </ligand>
</feature>
<comment type="subcellular location">
    <subcellularLocation>
        <location evidence="8">Cytoplasm</location>
    </subcellularLocation>
</comment>
<dbReference type="Gene3D" id="3.30.1300.10">
    <property type="entry name" value="Pantoate-beta-alanine ligase, C-terminal domain"/>
    <property type="match status" value="1"/>
</dbReference>
<dbReference type="GO" id="GO:0004592">
    <property type="term" value="F:pantoate-beta-alanine ligase activity"/>
    <property type="evidence" value="ECO:0007669"/>
    <property type="project" value="UniProtKB-UniRule"/>
</dbReference>
<dbReference type="PANTHER" id="PTHR21299:SF1">
    <property type="entry name" value="PANTOATE--BETA-ALANINE LIGASE"/>
    <property type="match status" value="1"/>
</dbReference>
<evidence type="ECO:0000256" key="1">
    <source>
        <dbReference type="ARBA" id="ARBA00004990"/>
    </source>
</evidence>
<proteinExistence type="inferred from homology"/>
<dbReference type="RefSeq" id="WP_126953746.1">
    <property type="nucleotide sequence ID" value="NZ_RZGR01000004.1"/>
</dbReference>
<comment type="subunit">
    <text evidence="8">Homodimer.</text>
</comment>
<evidence type="ECO:0000313" key="9">
    <source>
        <dbReference type="EMBL" id="RUQ90418.1"/>
    </source>
</evidence>
<evidence type="ECO:0000256" key="3">
    <source>
        <dbReference type="ARBA" id="ARBA00022598"/>
    </source>
</evidence>
<evidence type="ECO:0000256" key="7">
    <source>
        <dbReference type="ARBA" id="ARBA00048258"/>
    </source>
</evidence>
<accession>A0A3S0VBP0</accession>
<feature type="binding site" evidence="8">
    <location>
        <position position="60"/>
    </location>
    <ligand>
        <name>beta-alanine</name>
        <dbReference type="ChEBI" id="CHEBI:57966"/>
    </ligand>
</feature>
<dbReference type="Gene3D" id="3.40.50.620">
    <property type="entry name" value="HUPs"/>
    <property type="match status" value="1"/>
</dbReference>
<dbReference type="InterPro" id="IPR003721">
    <property type="entry name" value="Pantoate_ligase"/>
</dbReference>
<dbReference type="InterPro" id="IPR042176">
    <property type="entry name" value="Pantoate_ligase_C"/>
</dbReference>
<evidence type="ECO:0000256" key="4">
    <source>
        <dbReference type="ARBA" id="ARBA00022655"/>
    </source>
</evidence>
<name>A0A3S0VBP0_9GAMM</name>
<keyword evidence="5 8" id="KW-0547">Nucleotide-binding</keyword>
<dbReference type="GO" id="GO:0005524">
    <property type="term" value="F:ATP binding"/>
    <property type="evidence" value="ECO:0007669"/>
    <property type="project" value="UniProtKB-KW"/>
</dbReference>
<comment type="function">
    <text evidence="8">Catalyzes the condensation of pantoate with beta-alanine in an ATP-dependent reaction via a pantoyl-adenylate intermediate.</text>
</comment>
<comment type="miscellaneous">
    <text evidence="8">The reaction proceeds by a bi uni uni bi ping pong mechanism.</text>
</comment>
<keyword evidence="10" id="KW-1185">Reference proteome</keyword>
<dbReference type="EC" id="6.3.2.1" evidence="8"/>
<comment type="pathway">
    <text evidence="1 8">Cofactor biosynthesis; (R)-pantothenate biosynthesis; (R)-pantothenate from (R)-pantoate and beta-alanine: step 1/1.</text>
</comment>
<dbReference type="Pfam" id="PF02569">
    <property type="entry name" value="Pantoate_ligase"/>
    <property type="match status" value="1"/>
</dbReference>
<dbReference type="HAMAP" id="MF_00158">
    <property type="entry name" value="PanC"/>
    <property type="match status" value="1"/>
</dbReference>
<dbReference type="SUPFAM" id="SSF52374">
    <property type="entry name" value="Nucleotidylyl transferase"/>
    <property type="match status" value="1"/>
</dbReference>
<dbReference type="OrthoDB" id="9773087at2"/>
<dbReference type="GO" id="GO:0015940">
    <property type="term" value="P:pantothenate biosynthetic process"/>
    <property type="evidence" value="ECO:0007669"/>
    <property type="project" value="UniProtKB-UniRule"/>
</dbReference>
<dbReference type="EMBL" id="RZGR01000004">
    <property type="protein sequence ID" value="RUQ90418.1"/>
    <property type="molecule type" value="Genomic_DNA"/>
</dbReference>
<comment type="catalytic activity">
    <reaction evidence="7 8">
        <text>(R)-pantoate + beta-alanine + ATP = (R)-pantothenate + AMP + diphosphate + H(+)</text>
        <dbReference type="Rhea" id="RHEA:10912"/>
        <dbReference type="ChEBI" id="CHEBI:15378"/>
        <dbReference type="ChEBI" id="CHEBI:15980"/>
        <dbReference type="ChEBI" id="CHEBI:29032"/>
        <dbReference type="ChEBI" id="CHEBI:30616"/>
        <dbReference type="ChEBI" id="CHEBI:33019"/>
        <dbReference type="ChEBI" id="CHEBI:57966"/>
        <dbReference type="ChEBI" id="CHEBI:456215"/>
        <dbReference type="EC" id="6.3.2.1"/>
    </reaction>
</comment>
<feature type="binding site" evidence="8">
    <location>
        <position position="60"/>
    </location>
    <ligand>
        <name>(R)-pantoate</name>
        <dbReference type="ChEBI" id="CHEBI:15980"/>
    </ligand>
</feature>